<dbReference type="SUPFAM" id="SSF48452">
    <property type="entry name" value="TPR-like"/>
    <property type="match status" value="1"/>
</dbReference>
<comment type="caution">
    <text evidence="1">The sequence shown here is derived from an EMBL/GenBank/DDBJ whole genome shotgun (WGS) entry which is preliminary data.</text>
</comment>
<reference evidence="1 2" key="1">
    <citation type="journal article" date="2015" name="Nature">
        <title>rRNA introns, odd ribosomes, and small enigmatic genomes across a large radiation of phyla.</title>
        <authorList>
            <person name="Brown C.T."/>
            <person name="Hug L.A."/>
            <person name="Thomas B.C."/>
            <person name="Sharon I."/>
            <person name="Castelle C.J."/>
            <person name="Singh A."/>
            <person name="Wilkins M.J."/>
            <person name="Williams K.H."/>
            <person name="Banfield J.F."/>
        </authorList>
    </citation>
    <scope>NUCLEOTIDE SEQUENCE [LARGE SCALE GENOMIC DNA]</scope>
</reference>
<protein>
    <submittedName>
        <fullName evidence="1">Uncharacterized protein</fullName>
    </submittedName>
</protein>
<dbReference type="InterPro" id="IPR011990">
    <property type="entry name" value="TPR-like_helical_dom_sf"/>
</dbReference>
<name>A0A0G1U1D0_9BACT</name>
<evidence type="ECO:0000313" key="1">
    <source>
        <dbReference type="EMBL" id="KKU87907.1"/>
    </source>
</evidence>
<proteinExistence type="predicted"/>
<dbReference type="AlphaFoldDB" id="A0A0G1U1D0"/>
<gene>
    <name evidence="1" type="ORF">UY17_C0006G0011</name>
</gene>
<accession>A0A0G1U1D0</accession>
<organism evidence="1 2">
    <name type="scientific">Candidatus Beckwithbacteria bacterium GW2011_GWC2_47_9</name>
    <dbReference type="NCBI Taxonomy" id="1618373"/>
    <lineage>
        <taxon>Bacteria</taxon>
        <taxon>Candidatus Beckwithiibacteriota</taxon>
    </lineage>
</organism>
<sequence>MAAIIQYLTLIGKRLYRPVRPVINPTLQLIKVWQLLLIIAVIELIAALKPLPQEIIIKNSLAAWPWSQSTRRSAELIASGPGRLQKEITAWEKVLTEQNESRDVLLRLSLLYYRLYEDETAKTYWQRAFYLDPGFVTSLPVQLF</sequence>
<dbReference type="Gene3D" id="1.25.40.10">
    <property type="entry name" value="Tetratricopeptide repeat domain"/>
    <property type="match status" value="1"/>
</dbReference>
<dbReference type="EMBL" id="LCOZ01000006">
    <property type="protein sequence ID" value="KKU87907.1"/>
    <property type="molecule type" value="Genomic_DNA"/>
</dbReference>
<dbReference type="Proteomes" id="UP000034772">
    <property type="component" value="Unassembled WGS sequence"/>
</dbReference>
<evidence type="ECO:0000313" key="2">
    <source>
        <dbReference type="Proteomes" id="UP000034772"/>
    </source>
</evidence>